<gene>
    <name evidence="2" type="ORF">HOV93_03590</name>
</gene>
<evidence type="ECO:0000256" key="1">
    <source>
        <dbReference type="SAM" id="MobiDB-lite"/>
    </source>
</evidence>
<evidence type="ECO:0008006" key="4">
    <source>
        <dbReference type="Google" id="ProtNLM"/>
    </source>
</evidence>
<dbReference type="EMBL" id="JABRWO010000001">
    <property type="protein sequence ID" value="MBA2113210.1"/>
    <property type="molecule type" value="Genomic_DNA"/>
</dbReference>
<organism evidence="2 3">
    <name type="scientific">Bremerella alba</name>
    <dbReference type="NCBI Taxonomy" id="980252"/>
    <lineage>
        <taxon>Bacteria</taxon>
        <taxon>Pseudomonadati</taxon>
        <taxon>Planctomycetota</taxon>
        <taxon>Planctomycetia</taxon>
        <taxon>Pirellulales</taxon>
        <taxon>Pirellulaceae</taxon>
        <taxon>Bremerella</taxon>
    </lineage>
</organism>
<dbReference type="Proteomes" id="UP000551616">
    <property type="component" value="Unassembled WGS sequence"/>
</dbReference>
<dbReference type="PANTHER" id="PTHR37833:SF1">
    <property type="entry name" value="SIGNAL PEPTIDE PROTEIN"/>
    <property type="match status" value="1"/>
</dbReference>
<dbReference type="AlphaFoldDB" id="A0A7V9A5C4"/>
<evidence type="ECO:0000313" key="3">
    <source>
        <dbReference type="Proteomes" id="UP000551616"/>
    </source>
</evidence>
<feature type="region of interest" description="Disordered" evidence="1">
    <location>
        <begin position="31"/>
        <end position="66"/>
    </location>
</feature>
<dbReference type="InterPro" id="IPR013783">
    <property type="entry name" value="Ig-like_fold"/>
</dbReference>
<accession>A0A7V9A5C4</accession>
<dbReference type="PANTHER" id="PTHR37833">
    <property type="entry name" value="LIPOPROTEIN-RELATED"/>
    <property type="match status" value="1"/>
</dbReference>
<name>A0A7V9A5C4_9BACT</name>
<dbReference type="Pfam" id="PF07610">
    <property type="entry name" value="DUF1573"/>
    <property type="match status" value="1"/>
</dbReference>
<sequence length="414" mass="45753">MSRFMPLIILSVSVAIAGVLWLSGPFDSTQTSQLSENTTVSAKADAPPPKTTSKQAESDEDDSPSQKLTAFPIAVTPETLYDFGVLPRFTHASHVFKITNDGTAPLELEQGPSSCSCTILGLETDRVMPGETVEIKLEWTLKFKEGLFSQSAVIYTNDPDRQEIEFIVQGMTETRLGLSESKVVFSSLYPGDSPSQEVLLYSRTLKSLGEIEQTVKAEIPGLKVTLHEATQADLEPVKGRCGYRVRVEVPSDLETGDHVGQVVFTAHPEELSGHKEEEEAQTPSVALNIDLRLKKPSVKFFSPLIDGWGRVKLGEVSSKEGSEVLKLNFRVDQGSIPWNLTNIRKYPDFLKVDVIPLDKERGFFQLQVQVPPGAPEGNYYGQTVSHIALESDHPYIPRVPSEKRVGIMIEFHVK</sequence>
<dbReference type="Gene3D" id="2.60.40.10">
    <property type="entry name" value="Immunoglobulins"/>
    <property type="match status" value="1"/>
</dbReference>
<proteinExistence type="predicted"/>
<keyword evidence="3" id="KW-1185">Reference proteome</keyword>
<dbReference type="InterPro" id="IPR011467">
    <property type="entry name" value="DUF1573"/>
</dbReference>
<reference evidence="2 3" key="1">
    <citation type="submission" date="2020-05" db="EMBL/GenBank/DDBJ databases">
        <title>Bremerella alba sp. nov., a novel planctomycete isolated from the surface of the macroalga Fucus spiralis.</title>
        <authorList>
            <person name="Godinho O."/>
            <person name="Botelho R."/>
            <person name="Albuquerque L."/>
            <person name="Wiegand S."/>
            <person name="Da Costa M.S."/>
            <person name="Lobo-Da-Cunha A."/>
            <person name="Jogler C."/>
            <person name="Lage O.M."/>
        </authorList>
    </citation>
    <scope>NUCLEOTIDE SEQUENCE [LARGE SCALE GENOMIC DNA]</scope>
    <source>
        <strain evidence="2 3">FF15</strain>
    </source>
</reference>
<protein>
    <recommendedName>
        <fullName evidence="4">DUF1573 domain-containing protein</fullName>
    </recommendedName>
</protein>
<evidence type="ECO:0000313" key="2">
    <source>
        <dbReference type="EMBL" id="MBA2113210.1"/>
    </source>
</evidence>
<comment type="caution">
    <text evidence="2">The sequence shown here is derived from an EMBL/GenBank/DDBJ whole genome shotgun (WGS) entry which is preliminary data.</text>
</comment>
<feature type="compositionally biased region" description="Polar residues" evidence="1">
    <location>
        <begin position="31"/>
        <end position="41"/>
    </location>
</feature>